<dbReference type="RefSeq" id="WP_377914369.1">
    <property type="nucleotide sequence ID" value="NZ_JBHSKS010000005.1"/>
</dbReference>
<dbReference type="Proteomes" id="UP001596163">
    <property type="component" value="Unassembled WGS sequence"/>
</dbReference>
<sequence length="114" mass="13305">MEKERQFKSTVTISFSSLNHRINKRSCDLEELLRGRADAVCKRSGANPIYEINFSYQITIENVKRIIRLIFGKSWYIADKYAKIRIDVEELNHGKSAPDRTTKSLYSLIYTPMN</sequence>
<reference evidence="2" key="1">
    <citation type="journal article" date="2019" name="Int. J. Syst. Evol. Microbiol.">
        <title>The Global Catalogue of Microorganisms (GCM) 10K type strain sequencing project: providing services to taxonomists for standard genome sequencing and annotation.</title>
        <authorList>
            <consortium name="The Broad Institute Genomics Platform"/>
            <consortium name="The Broad Institute Genome Sequencing Center for Infectious Disease"/>
            <person name="Wu L."/>
            <person name="Ma J."/>
        </authorList>
    </citation>
    <scope>NUCLEOTIDE SEQUENCE [LARGE SCALE GENOMIC DNA]</scope>
    <source>
        <strain evidence="2">CGMCC 1.7030</strain>
    </source>
</reference>
<accession>A0ABW0BX13</accession>
<evidence type="ECO:0000313" key="2">
    <source>
        <dbReference type="Proteomes" id="UP001596163"/>
    </source>
</evidence>
<evidence type="ECO:0000313" key="1">
    <source>
        <dbReference type="EMBL" id="MFC5191895.1"/>
    </source>
</evidence>
<comment type="caution">
    <text evidence="1">The sequence shown here is derived from an EMBL/GenBank/DDBJ whole genome shotgun (WGS) entry which is preliminary data.</text>
</comment>
<gene>
    <name evidence="1" type="ORF">ACFPIK_08955</name>
</gene>
<dbReference type="EMBL" id="JBHSKS010000005">
    <property type="protein sequence ID" value="MFC5191895.1"/>
    <property type="molecule type" value="Genomic_DNA"/>
</dbReference>
<keyword evidence="2" id="KW-1185">Reference proteome</keyword>
<protein>
    <submittedName>
        <fullName evidence="1">Uncharacterized protein</fullName>
    </submittedName>
</protein>
<name>A0ABW0BX13_9BACT</name>
<organism evidence="1 2">
    <name type="scientific">Algoriphagus aquatilis</name>
    <dbReference type="NCBI Taxonomy" id="490186"/>
    <lineage>
        <taxon>Bacteria</taxon>
        <taxon>Pseudomonadati</taxon>
        <taxon>Bacteroidota</taxon>
        <taxon>Cytophagia</taxon>
        <taxon>Cytophagales</taxon>
        <taxon>Cyclobacteriaceae</taxon>
        <taxon>Algoriphagus</taxon>
    </lineage>
</organism>
<proteinExistence type="predicted"/>